<evidence type="ECO:0000313" key="2">
    <source>
        <dbReference type="Proteomes" id="UP000814140"/>
    </source>
</evidence>
<accession>A0ACB8TDZ4</accession>
<sequence length="967" mass="103201">MAPGLLGLFSKRDKSKTPRKNKPEDGLQPGIPTPSSAKSSTAPSVDASEQQDGSDLSMETEYVLAEADSPALRNGIYHLGSPGSSSASSTKLKMPFRRRKQSTAPNRFSPSSSKVDLTDTSPPPLPPPKPSYLASRSSSDQSFESLRPPPSRSAIFSSYAEPHSALSTRSLPQDQTHLPLPHDWKQKYETMSNPDPHHPRSPLPTPSPKKPSSSGGGFFSWARPRDRTKSKPSTPAPEPLPSVDSASFNLKSFRHVTSPSPSPIPDRPPSALSSYNVPPARPRPRGESAASDSSQRISVAAFREAQARRSAANSPVPSALGDNLKDSPYLTARRSPSGQPQERGRKRSSTVGAPPPMLDGSPISRLPPPARTQPTRSATAPLFPSSATSTSSEESESEESESEEETLRPSRKRTLTGRKSSKAQSELGHRSQPLSSPFTSPSPSSVPLDRSQGSVPPPSAFETRARPQQLVKNDRTPSVYSRTRASVSTSALVPDAAAKRASLIAKQSNTGARFMLSLGAIVYSPIALRNAEFTRQRVKSSASTSSESSSSGSSEDAPLASFMLPPRSSSATSLTRIPAKPLIDITELTGQSKPAPRRTVDNADFDASARRPGASAPPRAESQDARPRKTSLALGDRLTQLAASATAGSASSQARESDSRSVRAKSPAPGPALNLKVDTRPPPSSYNASSGSETSPPIVPTPIRERPRNPSFTVTSRPTSHASSGSVGTVTALEQAMADEAERNNPTVRMVRSGSPPRDRSLPRPNPNTSNARVPTTTLVSRIPHNDVTGSAPPKPFSGLLRDNSPASSTATGDSSSARMPVTPRDGSELGVPIPIRAYKDSNSSMAGGAKSDVGGPGGKGHRKRASVTFAEEEDPEREAKERRERRRSSVGAEEEVRGRNRAEDKRRERRRSEAKAAIEVRAYLWISVSVSDPVDYFSSTSWATLSMARARSMITTTAMYLPRARA</sequence>
<dbReference type="Proteomes" id="UP000814140">
    <property type="component" value="Unassembled WGS sequence"/>
</dbReference>
<organism evidence="1 2">
    <name type="scientific">Artomyces pyxidatus</name>
    <dbReference type="NCBI Taxonomy" id="48021"/>
    <lineage>
        <taxon>Eukaryota</taxon>
        <taxon>Fungi</taxon>
        <taxon>Dikarya</taxon>
        <taxon>Basidiomycota</taxon>
        <taxon>Agaricomycotina</taxon>
        <taxon>Agaricomycetes</taxon>
        <taxon>Russulales</taxon>
        <taxon>Auriscalpiaceae</taxon>
        <taxon>Artomyces</taxon>
    </lineage>
</organism>
<gene>
    <name evidence="1" type="ORF">BV25DRAFT_1412763</name>
</gene>
<evidence type="ECO:0000313" key="1">
    <source>
        <dbReference type="EMBL" id="KAI0066641.1"/>
    </source>
</evidence>
<name>A0ACB8TDZ4_9AGAM</name>
<protein>
    <submittedName>
        <fullName evidence="1">Uncharacterized protein</fullName>
    </submittedName>
</protein>
<dbReference type="EMBL" id="MU277192">
    <property type="protein sequence ID" value="KAI0066641.1"/>
    <property type="molecule type" value="Genomic_DNA"/>
</dbReference>
<proteinExistence type="predicted"/>
<comment type="caution">
    <text evidence="1">The sequence shown here is derived from an EMBL/GenBank/DDBJ whole genome shotgun (WGS) entry which is preliminary data.</text>
</comment>
<reference evidence="1" key="2">
    <citation type="journal article" date="2022" name="New Phytol.">
        <title>Evolutionary transition to the ectomycorrhizal habit in the genomes of a hyperdiverse lineage of mushroom-forming fungi.</title>
        <authorList>
            <person name="Looney B."/>
            <person name="Miyauchi S."/>
            <person name="Morin E."/>
            <person name="Drula E."/>
            <person name="Courty P.E."/>
            <person name="Kohler A."/>
            <person name="Kuo A."/>
            <person name="LaButti K."/>
            <person name="Pangilinan J."/>
            <person name="Lipzen A."/>
            <person name="Riley R."/>
            <person name="Andreopoulos W."/>
            <person name="He G."/>
            <person name="Johnson J."/>
            <person name="Nolan M."/>
            <person name="Tritt A."/>
            <person name="Barry K.W."/>
            <person name="Grigoriev I.V."/>
            <person name="Nagy L.G."/>
            <person name="Hibbett D."/>
            <person name="Henrissat B."/>
            <person name="Matheny P.B."/>
            <person name="Labbe J."/>
            <person name="Martin F.M."/>
        </authorList>
    </citation>
    <scope>NUCLEOTIDE SEQUENCE</scope>
    <source>
        <strain evidence="1">HHB10654</strain>
    </source>
</reference>
<reference evidence="1" key="1">
    <citation type="submission" date="2021-03" db="EMBL/GenBank/DDBJ databases">
        <authorList>
            <consortium name="DOE Joint Genome Institute"/>
            <person name="Ahrendt S."/>
            <person name="Looney B.P."/>
            <person name="Miyauchi S."/>
            <person name="Morin E."/>
            <person name="Drula E."/>
            <person name="Courty P.E."/>
            <person name="Chicoki N."/>
            <person name="Fauchery L."/>
            <person name="Kohler A."/>
            <person name="Kuo A."/>
            <person name="Labutti K."/>
            <person name="Pangilinan J."/>
            <person name="Lipzen A."/>
            <person name="Riley R."/>
            <person name="Andreopoulos W."/>
            <person name="He G."/>
            <person name="Johnson J."/>
            <person name="Barry K.W."/>
            <person name="Grigoriev I.V."/>
            <person name="Nagy L."/>
            <person name="Hibbett D."/>
            <person name="Henrissat B."/>
            <person name="Matheny P.B."/>
            <person name="Labbe J."/>
            <person name="Martin F."/>
        </authorList>
    </citation>
    <scope>NUCLEOTIDE SEQUENCE</scope>
    <source>
        <strain evidence="1">HHB10654</strain>
    </source>
</reference>
<keyword evidence="2" id="KW-1185">Reference proteome</keyword>